<evidence type="ECO:0000313" key="1">
    <source>
        <dbReference type="EMBL" id="MBB5979825.1"/>
    </source>
</evidence>
<accession>A0A841DSF4</accession>
<gene>
    <name evidence="1" type="ORF">HDA44_003166</name>
</gene>
<evidence type="ECO:0000313" key="2">
    <source>
        <dbReference type="Proteomes" id="UP000558997"/>
    </source>
</evidence>
<sequence length="301" mass="33695">MDGRRFVDRAGRRTGPQPISTAALLDDLTTGIIWAATNTDVALLADDAQLVSSQGRLAHHDGRRTSDVALSEVPTLNAVAGQWLGSRFCARHITRNLDRLSGQPFFWTRENRGEEAASWLLWRHKYEYLRRTSRWFPQMRRALRVSELDVAASPRYERVLLLLAVALMEVFGITVEFSPEPEHAEVEGFVLAGDAMVANWLGGSGLWYVDASAPPSRRSVFSDVEASVAAESLVAESTPQRRLAAVASYLNIPWPWFHRRCEQLAVAGVDDIVHPRSRLLSTRGLNTAIRYVAYLNDLQRS</sequence>
<name>A0A841DSF4_9ACTN</name>
<dbReference type="Proteomes" id="UP000558997">
    <property type="component" value="Unassembled WGS sequence"/>
</dbReference>
<organism evidence="1 2">
    <name type="scientific">Kribbella solani</name>
    <dbReference type="NCBI Taxonomy" id="236067"/>
    <lineage>
        <taxon>Bacteria</taxon>
        <taxon>Bacillati</taxon>
        <taxon>Actinomycetota</taxon>
        <taxon>Actinomycetes</taxon>
        <taxon>Propionibacteriales</taxon>
        <taxon>Kribbellaceae</taxon>
        <taxon>Kribbella</taxon>
    </lineage>
</organism>
<dbReference type="EMBL" id="JACHNF010000001">
    <property type="protein sequence ID" value="MBB5979825.1"/>
    <property type="molecule type" value="Genomic_DNA"/>
</dbReference>
<comment type="caution">
    <text evidence="1">The sequence shown here is derived from an EMBL/GenBank/DDBJ whole genome shotgun (WGS) entry which is preliminary data.</text>
</comment>
<proteinExistence type="predicted"/>
<protein>
    <submittedName>
        <fullName evidence="1">Uncharacterized protein</fullName>
    </submittedName>
</protein>
<dbReference type="AlphaFoldDB" id="A0A841DSF4"/>
<reference evidence="1 2" key="1">
    <citation type="submission" date="2020-08" db="EMBL/GenBank/DDBJ databases">
        <title>Sequencing the genomes of 1000 actinobacteria strains.</title>
        <authorList>
            <person name="Klenk H.-P."/>
        </authorList>
    </citation>
    <scope>NUCLEOTIDE SEQUENCE [LARGE SCALE GENOMIC DNA]</scope>
    <source>
        <strain evidence="1 2">DSM 17294</strain>
    </source>
</reference>
<keyword evidence="2" id="KW-1185">Reference proteome</keyword>